<comment type="caution">
    <text evidence="2">The sequence shown here is derived from an EMBL/GenBank/DDBJ whole genome shotgun (WGS) entry which is preliminary data.</text>
</comment>
<feature type="region of interest" description="Disordered" evidence="1">
    <location>
        <begin position="1"/>
        <end position="23"/>
    </location>
</feature>
<protein>
    <submittedName>
        <fullName evidence="2">Uncharacterized protein</fullName>
    </submittedName>
</protein>
<accession>A0AAV4S0V1</accession>
<dbReference type="AlphaFoldDB" id="A0AAV4S0V1"/>
<dbReference type="EMBL" id="BPLQ01007044">
    <property type="protein sequence ID" value="GIY27310.1"/>
    <property type="molecule type" value="Genomic_DNA"/>
</dbReference>
<keyword evidence="3" id="KW-1185">Reference proteome</keyword>
<gene>
    <name evidence="2" type="ORF">CDAR_391771</name>
</gene>
<evidence type="ECO:0000313" key="3">
    <source>
        <dbReference type="Proteomes" id="UP001054837"/>
    </source>
</evidence>
<evidence type="ECO:0000313" key="2">
    <source>
        <dbReference type="EMBL" id="GIY27310.1"/>
    </source>
</evidence>
<reference evidence="2 3" key="1">
    <citation type="submission" date="2021-06" db="EMBL/GenBank/DDBJ databases">
        <title>Caerostris darwini draft genome.</title>
        <authorList>
            <person name="Kono N."/>
            <person name="Arakawa K."/>
        </authorList>
    </citation>
    <scope>NUCLEOTIDE SEQUENCE [LARGE SCALE GENOMIC DNA]</scope>
</reference>
<sequence>MVSTWSSGLTLQPNSNTNETISPDADSSFTFIDFLPECRDPGGIFSNPEFETFRTLIDRANNWLRVNPKWEIITCESIEFKAKRDDVNSEKMVYLEYGETSTSYIRGLRLWITGGGNEKEKQIGCINIIPEQENDGGIFSSPAFETLDEVVSGFNKMIQTRPLPGRILTIESQEMKMKSSLELDPDRSFWVESSTRQKHFLFVLRIFFEICDGIPEEIGITDFTPDTVTRGGVFSLPQYELFSNVVEKASDWCARQTGIRICNVQSLEIKIKTGRDVDTQKMDFTEHGGRATFYVRILRVAYTKSRDLSNNSFHSSTDLTKLTCKTFVPVQLTTGLFVPEFESLRETKERIAAWVKATGVKVMSAQTAALRIMGGGEANHGTEASFTFNQAERNEYWIFVIRVYINGHYQEPPQEMLPFIPDLEDQKCCRIF</sequence>
<proteinExistence type="predicted"/>
<name>A0AAV4S0V1_9ARAC</name>
<dbReference type="Proteomes" id="UP001054837">
    <property type="component" value="Unassembled WGS sequence"/>
</dbReference>
<evidence type="ECO:0000256" key="1">
    <source>
        <dbReference type="SAM" id="MobiDB-lite"/>
    </source>
</evidence>
<organism evidence="2 3">
    <name type="scientific">Caerostris darwini</name>
    <dbReference type="NCBI Taxonomy" id="1538125"/>
    <lineage>
        <taxon>Eukaryota</taxon>
        <taxon>Metazoa</taxon>
        <taxon>Ecdysozoa</taxon>
        <taxon>Arthropoda</taxon>
        <taxon>Chelicerata</taxon>
        <taxon>Arachnida</taxon>
        <taxon>Araneae</taxon>
        <taxon>Araneomorphae</taxon>
        <taxon>Entelegynae</taxon>
        <taxon>Araneoidea</taxon>
        <taxon>Araneidae</taxon>
        <taxon>Caerostris</taxon>
    </lineage>
</organism>